<dbReference type="AlphaFoldDB" id="A0A8D7A959"/>
<evidence type="ECO:0000256" key="7">
    <source>
        <dbReference type="ARBA" id="ARBA00022801"/>
    </source>
</evidence>
<dbReference type="InterPro" id="IPR039787">
    <property type="entry name" value="ENDOU"/>
</dbReference>
<dbReference type="PANTHER" id="PTHR12439">
    <property type="entry name" value="PLACENTAL PROTEIN 11-RELATED"/>
    <property type="match status" value="1"/>
</dbReference>
<keyword evidence="9" id="KW-0464">Manganese</keyword>
<evidence type="ECO:0000256" key="9">
    <source>
        <dbReference type="ARBA" id="ARBA00023211"/>
    </source>
</evidence>
<feature type="domain" description="EndoU" evidence="12">
    <location>
        <begin position="146"/>
        <end position="415"/>
    </location>
</feature>
<dbReference type="EMBL" id="HG996469">
    <property type="protein sequence ID" value="CAG1844463.1"/>
    <property type="molecule type" value="Genomic_DNA"/>
</dbReference>
<comment type="cofactor">
    <cofactor evidence="1">
        <name>Mn(2+)</name>
        <dbReference type="ChEBI" id="CHEBI:29035"/>
    </cofactor>
</comment>
<evidence type="ECO:0000256" key="10">
    <source>
        <dbReference type="ARBA" id="ARBA00023239"/>
    </source>
</evidence>
<evidence type="ECO:0000259" key="12">
    <source>
        <dbReference type="PROSITE" id="PS51959"/>
    </source>
</evidence>
<comment type="similarity">
    <text evidence="2">Belongs to the ENDOU family.</text>
</comment>
<evidence type="ECO:0000256" key="1">
    <source>
        <dbReference type="ARBA" id="ARBA00001936"/>
    </source>
</evidence>
<dbReference type="PANTHER" id="PTHR12439:SF11">
    <property type="entry name" value="URIDYLATE-SPECIFIC ENDORIBONUCLEASE"/>
    <property type="match status" value="1"/>
</dbReference>
<dbReference type="Pfam" id="PF09412">
    <property type="entry name" value="XendoU"/>
    <property type="match status" value="1"/>
</dbReference>
<evidence type="ECO:0000256" key="5">
    <source>
        <dbReference type="ARBA" id="ARBA00022723"/>
    </source>
</evidence>
<dbReference type="SUPFAM" id="SSF142877">
    <property type="entry name" value="EndoU-like"/>
    <property type="match status" value="1"/>
</dbReference>
<evidence type="ECO:0000313" key="13">
    <source>
        <dbReference type="EMBL" id="CAG1844463.1"/>
    </source>
</evidence>
<name>A0A8D7A959_MUSAM</name>
<feature type="compositionally biased region" description="Basic and acidic residues" evidence="11">
    <location>
        <begin position="50"/>
        <end position="60"/>
    </location>
</feature>
<keyword evidence="5" id="KW-0479">Metal-binding</keyword>
<feature type="region of interest" description="Disordered" evidence="11">
    <location>
        <begin position="24"/>
        <end position="66"/>
    </location>
</feature>
<evidence type="ECO:0000256" key="6">
    <source>
        <dbReference type="ARBA" id="ARBA00022759"/>
    </source>
</evidence>
<sequence length="415" mass="47365">MEGLVKGLMNATLDAVAGEEDEDAAAAARIQSSPAEERSRSTWAEVVSSGHEEEHERVPESDCGNGRNQMVARKVSCFLNPCESEMQDDGEWMVVGVKNKKHQQTTPRRPHKAVMKFWGVYKRPPNEQEYINEANNGMGLEPIREELDNLSKACIRLWELDLNRLVPGKDYDIDCGQGKKVYQKGDMASKSLFSWISEDIFMRPTYSRFCSLLDNYNPNVGCKEVITSEEKHEQAAFIEEISRTAPIKYLYHYLVAKDIISNDYEDFKRMMSDLWFNLYGRGGHSSCSSAFEHVFVGEIKGREKYEVSGFHNWIQAKEWKERVDYQGYIFPKKRGESPDSETQLLTIQFEWNGVLKSVSSTLIGVSPEFEIALYTLCFFVGEEDNHVCLGPYSVNIKCYRLGKNKIGSVFPVAEI</sequence>
<proteinExistence type="inferred from homology"/>
<keyword evidence="7" id="KW-0378">Hydrolase</keyword>
<protein>
    <submittedName>
        <fullName evidence="13">(wild Malaysian banana) hypothetical protein</fullName>
    </submittedName>
</protein>
<keyword evidence="6" id="KW-0255">Endonuclease</keyword>
<organism evidence="13">
    <name type="scientific">Musa acuminata subsp. malaccensis</name>
    <name type="common">Wild banana</name>
    <name type="synonym">Musa malaccensis</name>
    <dbReference type="NCBI Taxonomy" id="214687"/>
    <lineage>
        <taxon>Eukaryota</taxon>
        <taxon>Viridiplantae</taxon>
        <taxon>Streptophyta</taxon>
        <taxon>Embryophyta</taxon>
        <taxon>Tracheophyta</taxon>
        <taxon>Spermatophyta</taxon>
        <taxon>Magnoliopsida</taxon>
        <taxon>Liliopsida</taxon>
        <taxon>Zingiberales</taxon>
        <taxon>Musaceae</taxon>
        <taxon>Musa</taxon>
    </lineage>
</organism>
<evidence type="ECO:0000256" key="3">
    <source>
        <dbReference type="ARBA" id="ARBA00011245"/>
    </source>
</evidence>
<evidence type="ECO:0000256" key="11">
    <source>
        <dbReference type="SAM" id="MobiDB-lite"/>
    </source>
</evidence>
<keyword evidence="8" id="KW-0694">RNA-binding</keyword>
<keyword evidence="4" id="KW-0540">Nuclease</keyword>
<dbReference type="GO" id="GO:0004521">
    <property type="term" value="F:RNA endonuclease activity"/>
    <property type="evidence" value="ECO:0007669"/>
    <property type="project" value="InterPro"/>
</dbReference>
<evidence type="ECO:0000256" key="8">
    <source>
        <dbReference type="ARBA" id="ARBA00022884"/>
    </source>
</evidence>
<dbReference type="GO" id="GO:0046872">
    <property type="term" value="F:metal ion binding"/>
    <property type="evidence" value="ECO:0007669"/>
    <property type="project" value="UniProtKB-KW"/>
</dbReference>
<evidence type="ECO:0000256" key="4">
    <source>
        <dbReference type="ARBA" id="ARBA00022722"/>
    </source>
</evidence>
<dbReference type="CDD" id="cd21159">
    <property type="entry name" value="XendoU"/>
    <property type="match status" value="1"/>
</dbReference>
<dbReference type="InterPro" id="IPR018998">
    <property type="entry name" value="EndoU_C"/>
</dbReference>
<reference evidence="13" key="1">
    <citation type="submission" date="2021-03" db="EMBL/GenBank/DDBJ databases">
        <authorList>
            <consortium name="Genoscope - CEA"/>
            <person name="William W."/>
        </authorList>
    </citation>
    <scope>NUCLEOTIDE SEQUENCE</scope>
    <source>
        <strain evidence="13">Doubled-haploid Pahang</strain>
    </source>
</reference>
<dbReference type="PROSITE" id="PS51959">
    <property type="entry name" value="ENDOU"/>
    <property type="match status" value="1"/>
</dbReference>
<dbReference type="InterPro" id="IPR037227">
    <property type="entry name" value="EndoU-like"/>
</dbReference>
<gene>
    <name evidence="13" type="ORF">GSMUA_142580.1</name>
</gene>
<comment type="subunit">
    <text evidence="3">Monomer.</text>
</comment>
<dbReference type="GO" id="GO:0016787">
    <property type="term" value="F:hydrolase activity"/>
    <property type="evidence" value="ECO:0007669"/>
    <property type="project" value="UniProtKB-KW"/>
</dbReference>
<accession>A0A8D7A959</accession>
<dbReference type="GO" id="GO:0016829">
    <property type="term" value="F:lyase activity"/>
    <property type="evidence" value="ECO:0007669"/>
    <property type="project" value="UniProtKB-KW"/>
</dbReference>
<keyword evidence="10" id="KW-0456">Lyase</keyword>
<evidence type="ECO:0000256" key="2">
    <source>
        <dbReference type="ARBA" id="ARBA00010168"/>
    </source>
</evidence>
<dbReference type="GO" id="GO:0003723">
    <property type="term" value="F:RNA binding"/>
    <property type="evidence" value="ECO:0007669"/>
    <property type="project" value="UniProtKB-KW"/>
</dbReference>